<dbReference type="InterPro" id="IPR010994">
    <property type="entry name" value="RuvA_2-like"/>
</dbReference>
<dbReference type="CDD" id="cd00114">
    <property type="entry name" value="LIGANc"/>
    <property type="match status" value="1"/>
</dbReference>
<dbReference type="Gene3D" id="6.20.10.30">
    <property type="match status" value="1"/>
</dbReference>
<evidence type="ECO:0000256" key="6">
    <source>
        <dbReference type="ARBA" id="ARBA00022833"/>
    </source>
</evidence>
<dbReference type="NCBIfam" id="NF005932">
    <property type="entry name" value="PRK07956.1"/>
    <property type="match status" value="1"/>
</dbReference>
<dbReference type="InterPro" id="IPR036420">
    <property type="entry name" value="BRCT_dom_sf"/>
</dbReference>
<feature type="active site" description="N6-AMP-lysine intermediate" evidence="12">
    <location>
        <position position="143"/>
    </location>
</feature>
<comment type="cofactor">
    <cofactor evidence="12">
        <name>Mg(2+)</name>
        <dbReference type="ChEBI" id="CHEBI:18420"/>
    </cofactor>
    <cofactor evidence="12">
        <name>Mn(2+)</name>
        <dbReference type="ChEBI" id="CHEBI:29035"/>
    </cofactor>
</comment>
<dbReference type="PROSITE" id="PS50172">
    <property type="entry name" value="BRCT"/>
    <property type="match status" value="1"/>
</dbReference>
<dbReference type="PANTHER" id="PTHR23389">
    <property type="entry name" value="CHROMOSOME TRANSMISSION FIDELITY FACTOR 18"/>
    <property type="match status" value="1"/>
</dbReference>
<keyword evidence="8 12" id="KW-0520">NAD</keyword>
<dbReference type="GO" id="GO:0016874">
    <property type="term" value="F:ligase activity"/>
    <property type="evidence" value="ECO:0007669"/>
    <property type="project" value="UniProtKB-KW"/>
</dbReference>
<dbReference type="Gene3D" id="3.40.50.10190">
    <property type="entry name" value="BRCT domain"/>
    <property type="match status" value="1"/>
</dbReference>
<comment type="catalytic activity">
    <reaction evidence="11 12 13">
        <text>NAD(+) + (deoxyribonucleotide)n-3'-hydroxyl + 5'-phospho-(deoxyribonucleotide)m = (deoxyribonucleotide)n+m + AMP + beta-nicotinamide D-nucleotide.</text>
        <dbReference type="EC" id="6.5.1.2"/>
    </reaction>
</comment>
<dbReference type="EC" id="6.5.1.2" evidence="12 13"/>
<dbReference type="Gene3D" id="2.40.50.140">
    <property type="entry name" value="Nucleic acid-binding proteins"/>
    <property type="match status" value="1"/>
</dbReference>
<feature type="binding site" evidence="12">
    <location>
        <position position="141"/>
    </location>
    <ligand>
        <name>NAD(+)</name>
        <dbReference type="ChEBI" id="CHEBI:57540"/>
    </ligand>
</feature>
<sequence>MVCEVSYITKLMNDRDTKTKRALDAEEKAEQEIRYLSDQISEHDVLYYQFDSPSISDEEYDLLRARLRDLEMRFPKLKSQDSPSQRVGHLASDSAFKKIKHLKPVFSLDNAFSDEQASAFIEKSARFLNLEKNTPIEWIADPKIDGLAMVLRYVNGELISAATRGNGEEGEDVTKNAKTICDIPNSLINYDGPSEIEIRGEVYIMEADFQKMNADRKKEDLVPFANSRNCASGSLRQLDDTITASRPLRFLGYGFTDIGEKSYEDGMKRLASWGIPVQLSLRCRSVDDVIKSFRYFSSLREKNRIGYAIDGVVYKINNLEWQKRLGSSARAPRFAFAYKFRSEEQITTIEDISVQVGRTGVITPVAHVDPVLVGGVVVRRASLHNEDEISRKDVRIGDKVVLRRAGDVIPKIESVIESMRNSSSKPFNFPNLCPSCGSELFREPSKSAVKCINSFACPAQSIWKIRHFTSKQAFNIAGMGEQTIKTFINFGLIRLVDDIFDLHQKRNQIEQLDGFGKKATTNLLTAIENSREISLDRFIFSLGIPEIGESASKELAKHYLSIDNLVSAACALSSSYDPAITPFSDLTNIDGIGSSTATQLRDFFSFRDNECLVRSLISKVKVAPFSHEKIKNSSQFFGKTIVFTGRLETMSRSEAKSIAEKLGAKVMNSVSSKTDFLIVGKGGGSKLEEAEYMGVQCVSESEWARQSSMLI</sequence>
<dbReference type="SUPFAM" id="SSF52113">
    <property type="entry name" value="BRCT domain"/>
    <property type="match status" value="1"/>
</dbReference>
<evidence type="ECO:0000256" key="3">
    <source>
        <dbReference type="ARBA" id="ARBA00022705"/>
    </source>
</evidence>
<evidence type="ECO:0000256" key="11">
    <source>
        <dbReference type="ARBA" id="ARBA00034005"/>
    </source>
</evidence>
<dbReference type="InterPro" id="IPR033136">
    <property type="entry name" value="DNA_ligase_CS"/>
</dbReference>
<feature type="binding site" evidence="12">
    <location>
        <position position="201"/>
    </location>
    <ligand>
        <name>NAD(+)</name>
        <dbReference type="ChEBI" id="CHEBI:57540"/>
    </ligand>
</feature>
<feature type="binding site" evidence="12">
    <location>
        <begin position="57"/>
        <end position="61"/>
    </location>
    <ligand>
        <name>NAD(+)</name>
        <dbReference type="ChEBI" id="CHEBI:57540"/>
    </ligand>
</feature>
<dbReference type="SUPFAM" id="SSF56091">
    <property type="entry name" value="DNA ligase/mRNA capping enzyme, catalytic domain"/>
    <property type="match status" value="1"/>
</dbReference>
<organism evidence="15 16">
    <name type="scientific">Candidatus Hydrogenosomobacter endosymbioticus</name>
    <dbReference type="NCBI Taxonomy" id="2558174"/>
    <lineage>
        <taxon>Bacteria</taxon>
        <taxon>Pseudomonadati</taxon>
        <taxon>Pseudomonadota</taxon>
        <taxon>Alphaproteobacteria</taxon>
        <taxon>Holosporales</taxon>
        <taxon>Holosporaceae</taxon>
        <taxon>Candidatus Hydrogenosomobacter</taxon>
    </lineage>
</organism>
<dbReference type="InterPro" id="IPR018239">
    <property type="entry name" value="DNA_ligase_AS"/>
</dbReference>
<dbReference type="Gene3D" id="3.30.470.30">
    <property type="entry name" value="DNA ligase/mRNA capping enzyme"/>
    <property type="match status" value="1"/>
</dbReference>
<keyword evidence="9 12" id="KW-0234">DNA repair</keyword>
<dbReference type="CDD" id="cd17748">
    <property type="entry name" value="BRCT_DNA_ligase_like"/>
    <property type="match status" value="1"/>
</dbReference>
<dbReference type="InterPro" id="IPR013840">
    <property type="entry name" value="DNAligase_N"/>
</dbReference>
<dbReference type="InterPro" id="IPR004149">
    <property type="entry name" value="Znf_DNAligase_C4"/>
</dbReference>
<dbReference type="InterPro" id="IPR013839">
    <property type="entry name" value="DNAligase_adenylation"/>
</dbReference>
<evidence type="ECO:0000256" key="9">
    <source>
        <dbReference type="ARBA" id="ARBA00023204"/>
    </source>
</evidence>
<evidence type="ECO:0000256" key="1">
    <source>
        <dbReference type="ARBA" id="ARBA00004067"/>
    </source>
</evidence>
<dbReference type="PROSITE" id="PS01056">
    <property type="entry name" value="DNA_LIGASE_N2"/>
    <property type="match status" value="1"/>
</dbReference>
<keyword evidence="2 12" id="KW-0436">Ligase</keyword>
<dbReference type="Gene3D" id="1.10.150.20">
    <property type="entry name" value="5' to 3' exonuclease, C-terminal subdomain"/>
    <property type="match status" value="2"/>
</dbReference>
<dbReference type="SUPFAM" id="SSF50249">
    <property type="entry name" value="Nucleic acid-binding proteins"/>
    <property type="match status" value="1"/>
</dbReference>
<dbReference type="SUPFAM" id="SSF47781">
    <property type="entry name" value="RuvA domain 2-like"/>
    <property type="match status" value="1"/>
</dbReference>
<feature type="binding site" evidence="12">
    <location>
        <position position="339"/>
    </location>
    <ligand>
        <name>NAD(+)</name>
        <dbReference type="ChEBI" id="CHEBI:57540"/>
    </ligand>
</feature>
<dbReference type="Pfam" id="PF03120">
    <property type="entry name" value="OB_DNA_ligase"/>
    <property type="match status" value="1"/>
</dbReference>
<accession>A0ABM7V9N3</accession>
<dbReference type="EMBL" id="AP025225">
    <property type="protein sequence ID" value="BDB96224.1"/>
    <property type="molecule type" value="Genomic_DNA"/>
</dbReference>
<proteinExistence type="inferred from homology"/>
<feature type="binding site" evidence="12">
    <location>
        <position position="457"/>
    </location>
    <ligand>
        <name>Zn(2+)</name>
        <dbReference type="ChEBI" id="CHEBI:29105"/>
    </ligand>
</feature>
<evidence type="ECO:0000256" key="2">
    <source>
        <dbReference type="ARBA" id="ARBA00022598"/>
    </source>
</evidence>
<gene>
    <name evidence="12 15" type="primary">ligA</name>
    <name evidence="15" type="ORF">HYD_3570</name>
</gene>
<dbReference type="InterPro" id="IPR012340">
    <property type="entry name" value="NA-bd_OB-fold"/>
</dbReference>
<evidence type="ECO:0000256" key="4">
    <source>
        <dbReference type="ARBA" id="ARBA00022723"/>
    </source>
</evidence>
<evidence type="ECO:0000256" key="12">
    <source>
        <dbReference type="HAMAP-Rule" id="MF_01588"/>
    </source>
</evidence>
<dbReference type="PANTHER" id="PTHR23389:SF9">
    <property type="entry name" value="DNA LIGASE"/>
    <property type="match status" value="1"/>
</dbReference>
<dbReference type="Pfam" id="PF00533">
    <property type="entry name" value="BRCT"/>
    <property type="match status" value="1"/>
</dbReference>
<keyword evidence="5 12" id="KW-0227">DNA damage</keyword>
<protein>
    <recommendedName>
        <fullName evidence="12 13">DNA ligase</fullName>
        <ecNumber evidence="12 13">6.5.1.2</ecNumber>
    </recommendedName>
    <alternativeName>
        <fullName evidence="12">Polydeoxyribonucleotide synthase [NAD(+)]</fullName>
    </alternativeName>
</protein>
<keyword evidence="4 12" id="KW-0479">Metal-binding</keyword>
<dbReference type="PIRSF" id="PIRSF001604">
    <property type="entry name" value="LigA"/>
    <property type="match status" value="1"/>
</dbReference>
<feature type="binding site" evidence="12">
    <location>
        <position position="164"/>
    </location>
    <ligand>
        <name>NAD(+)</name>
        <dbReference type="ChEBI" id="CHEBI:57540"/>
    </ligand>
</feature>
<dbReference type="Proteomes" id="UP001320209">
    <property type="component" value="Chromosome"/>
</dbReference>
<dbReference type="Pfam" id="PF12826">
    <property type="entry name" value="HHH_2"/>
    <property type="match status" value="1"/>
</dbReference>
<reference evidence="15" key="1">
    <citation type="submission" date="2021-10" db="EMBL/GenBank/DDBJ databases">
        <title>Genome Sequence of The Candidatus Hydrogeosomobacter endosymbioticus, an Intracellular Bacterial Symbiont of the Anaerobic Ciliate GW7.</title>
        <authorList>
            <person name="Shiohama Y."/>
            <person name="Shinzato N."/>
        </authorList>
    </citation>
    <scope>NUCLEOTIDE SEQUENCE [LARGE SCALE GENOMIC DNA]</scope>
    <source>
        <strain evidence="15">200920</strain>
    </source>
</reference>
<dbReference type="InterPro" id="IPR001357">
    <property type="entry name" value="BRCT_dom"/>
</dbReference>
<keyword evidence="3 12" id="KW-0235">DNA replication</keyword>
<dbReference type="SMART" id="SM00292">
    <property type="entry name" value="BRCT"/>
    <property type="match status" value="1"/>
</dbReference>
<feature type="binding site" evidence="12">
    <location>
        <position position="433"/>
    </location>
    <ligand>
        <name>Zn(2+)</name>
        <dbReference type="ChEBI" id="CHEBI:29105"/>
    </ligand>
</feature>
<name>A0ABM7V9N3_9PROT</name>
<dbReference type="PROSITE" id="PS01055">
    <property type="entry name" value="DNA_LIGASE_N1"/>
    <property type="match status" value="1"/>
</dbReference>
<dbReference type="Pfam" id="PF01653">
    <property type="entry name" value="DNA_ligase_aden"/>
    <property type="match status" value="1"/>
</dbReference>
<dbReference type="InterPro" id="IPR041663">
    <property type="entry name" value="DisA/LigA_HHH"/>
</dbReference>
<keyword evidence="16" id="KW-1185">Reference proteome</keyword>
<dbReference type="Gene3D" id="1.10.287.610">
    <property type="entry name" value="Helix hairpin bin"/>
    <property type="match status" value="1"/>
</dbReference>
<dbReference type="NCBIfam" id="TIGR00575">
    <property type="entry name" value="dnlj"/>
    <property type="match status" value="1"/>
</dbReference>
<feature type="binding site" evidence="12">
    <location>
        <position position="315"/>
    </location>
    <ligand>
        <name>NAD(+)</name>
        <dbReference type="ChEBI" id="CHEBI:57540"/>
    </ligand>
</feature>
<feature type="binding site" evidence="12">
    <location>
        <begin position="107"/>
        <end position="108"/>
    </location>
    <ligand>
        <name>NAD(+)</name>
        <dbReference type="ChEBI" id="CHEBI:57540"/>
    </ligand>
</feature>
<feature type="binding site" evidence="12">
    <location>
        <position position="436"/>
    </location>
    <ligand>
        <name>Zn(2+)</name>
        <dbReference type="ChEBI" id="CHEBI:29105"/>
    </ligand>
</feature>
<feature type="domain" description="BRCT" evidence="14">
    <location>
        <begin position="631"/>
        <end position="707"/>
    </location>
</feature>
<comment type="similarity">
    <text evidence="12">Belongs to the NAD-dependent DNA ligase family. LigA subfamily.</text>
</comment>
<evidence type="ECO:0000313" key="15">
    <source>
        <dbReference type="EMBL" id="BDB96224.1"/>
    </source>
</evidence>
<keyword evidence="6 12" id="KW-0862">Zinc</keyword>
<dbReference type="HAMAP" id="MF_01588">
    <property type="entry name" value="DNA_ligase_A"/>
    <property type="match status" value="1"/>
</dbReference>
<dbReference type="InterPro" id="IPR001679">
    <property type="entry name" value="DNA_ligase"/>
</dbReference>
<feature type="binding site" evidence="12">
    <location>
        <position position="451"/>
    </location>
    <ligand>
        <name>Zn(2+)</name>
        <dbReference type="ChEBI" id="CHEBI:29105"/>
    </ligand>
</feature>
<dbReference type="Pfam" id="PF03119">
    <property type="entry name" value="DNA_ligase_ZBD"/>
    <property type="match status" value="1"/>
</dbReference>
<evidence type="ECO:0000313" key="16">
    <source>
        <dbReference type="Proteomes" id="UP001320209"/>
    </source>
</evidence>
<evidence type="ECO:0000256" key="5">
    <source>
        <dbReference type="ARBA" id="ARBA00022763"/>
    </source>
</evidence>
<evidence type="ECO:0000259" key="14">
    <source>
        <dbReference type="PROSITE" id="PS50172"/>
    </source>
</evidence>
<comment type="function">
    <text evidence="1 12">DNA ligase that catalyzes the formation of phosphodiester linkages between 5'-phosphoryl and 3'-hydroxyl groups in double-stranded DNA using NAD as a coenzyme and as the energy source for the reaction. It is essential for DNA replication and repair of damaged DNA.</text>
</comment>
<keyword evidence="7 12" id="KW-0460">Magnesium</keyword>
<evidence type="ECO:0000256" key="7">
    <source>
        <dbReference type="ARBA" id="ARBA00022842"/>
    </source>
</evidence>
<evidence type="ECO:0000256" key="8">
    <source>
        <dbReference type="ARBA" id="ARBA00023027"/>
    </source>
</evidence>
<dbReference type="SMART" id="SM00532">
    <property type="entry name" value="LIGANc"/>
    <property type="match status" value="1"/>
</dbReference>
<evidence type="ECO:0000256" key="10">
    <source>
        <dbReference type="ARBA" id="ARBA00023211"/>
    </source>
</evidence>
<keyword evidence="10 12" id="KW-0464">Manganese</keyword>
<dbReference type="InterPro" id="IPR004150">
    <property type="entry name" value="NAD_DNA_ligase_OB"/>
</dbReference>
<evidence type="ECO:0000256" key="13">
    <source>
        <dbReference type="RuleBase" id="RU000618"/>
    </source>
</evidence>